<organism evidence="1 2">
    <name type="scientific">Penicillium cataractarum</name>
    <dbReference type="NCBI Taxonomy" id="2100454"/>
    <lineage>
        <taxon>Eukaryota</taxon>
        <taxon>Fungi</taxon>
        <taxon>Dikarya</taxon>
        <taxon>Ascomycota</taxon>
        <taxon>Pezizomycotina</taxon>
        <taxon>Eurotiomycetes</taxon>
        <taxon>Eurotiomycetidae</taxon>
        <taxon>Eurotiales</taxon>
        <taxon>Aspergillaceae</taxon>
        <taxon>Penicillium</taxon>
    </lineage>
</organism>
<proteinExistence type="predicted"/>
<comment type="caution">
    <text evidence="1">The sequence shown here is derived from an EMBL/GenBank/DDBJ whole genome shotgun (WGS) entry which is preliminary data.</text>
</comment>
<keyword evidence="2" id="KW-1185">Reference proteome</keyword>
<dbReference type="Pfam" id="PF11951">
    <property type="entry name" value="Fungal_trans_2"/>
    <property type="match status" value="1"/>
</dbReference>
<accession>A0A9W9UZT6</accession>
<dbReference type="InterPro" id="IPR021858">
    <property type="entry name" value="Fun_TF"/>
</dbReference>
<dbReference type="GeneID" id="81441414"/>
<dbReference type="RefSeq" id="XP_056551235.1">
    <property type="nucleotide sequence ID" value="XM_056702235.1"/>
</dbReference>
<dbReference type="PANTHER" id="PTHR37540:SF5">
    <property type="entry name" value="TRANSCRIPTION FACTOR DOMAIN-CONTAINING PROTEIN"/>
    <property type="match status" value="1"/>
</dbReference>
<evidence type="ECO:0000313" key="2">
    <source>
        <dbReference type="Proteomes" id="UP001147782"/>
    </source>
</evidence>
<name>A0A9W9UZT6_9EURO</name>
<dbReference type="OrthoDB" id="4159781at2759"/>
<gene>
    <name evidence="1" type="ORF">N7496_009321</name>
</gene>
<protein>
    <submittedName>
        <fullName evidence="1">Uncharacterized protein</fullName>
    </submittedName>
</protein>
<reference evidence="1" key="2">
    <citation type="journal article" date="2023" name="IMA Fungus">
        <title>Comparative genomic study of the Penicillium genus elucidates a diverse pangenome and 15 lateral gene transfer events.</title>
        <authorList>
            <person name="Petersen C."/>
            <person name="Sorensen T."/>
            <person name="Nielsen M.R."/>
            <person name="Sondergaard T.E."/>
            <person name="Sorensen J.L."/>
            <person name="Fitzpatrick D.A."/>
            <person name="Frisvad J.C."/>
            <person name="Nielsen K.L."/>
        </authorList>
    </citation>
    <scope>NUCLEOTIDE SEQUENCE</scope>
    <source>
        <strain evidence="1">IBT 29864</strain>
    </source>
</reference>
<dbReference type="EMBL" id="JAPZBS010000008">
    <property type="protein sequence ID" value="KAJ5363608.1"/>
    <property type="molecule type" value="Genomic_DNA"/>
</dbReference>
<dbReference type="Proteomes" id="UP001147782">
    <property type="component" value="Unassembled WGS sequence"/>
</dbReference>
<dbReference type="PANTHER" id="PTHR37540">
    <property type="entry name" value="TRANSCRIPTION FACTOR (ACR-2), PUTATIVE-RELATED-RELATED"/>
    <property type="match status" value="1"/>
</dbReference>
<sequence length="396" mass="44917">MTMTIDSRPDYPVQPKPYIPMLIRFFQDLMGLAALQVDMKSPAYFLRSSFISNALTDPCLFHSTLYLASAHLDTMRGTHNNQITLYHHTKTVRLLNTRIASGDVVDDGTIASVLLLLMSGTVEKESGAAEAHREALLRMVDMRGGFDKLGFDGVLSEMIQMKLVHPAVIFDLADAFPAQWACTPVAPTELVRLVLDRLGAYTTGNPSVKSYLMRMFEHVLELLEAVSDDVDEQTGLPRQRNVSVEDMLDRTRPWMETILLDHSPQDFSRSEWAMLRSCLASVTIVQSLLDYRLPFQMEMIMELLKEMKSDLAVAEPIVWVRHSPEANLWVAVVGMAMAPEVDGRLWFLMNEKCVVSSIQCTAGRLHEKSWYCFRLLRSFAKAQYEKYGHDPSLIYE</sequence>
<dbReference type="AlphaFoldDB" id="A0A9W9UZT6"/>
<evidence type="ECO:0000313" key="1">
    <source>
        <dbReference type="EMBL" id="KAJ5363608.1"/>
    </source>
</evidence>
<reference evidence="1" key="1">
    <citation type="submission" date="2022-11" db="EMBL/GenBank/DDBJ databases">
        <authorList>
            <person name="Petersen C."/>
        </authorList>
    </citation>
    <scope>NUCLEOTIDE SEQUENCE</scope>
    <source>
        <strain evidence="1">IBT 29864</strain>
    </source>
</reference>